<keyword evidence="2" id="KW-1185">Reference proteome</keyword>
<name>A0A841H4I6_9BACT</name>
<evidence type="ECO:0000313" key="2">
    <source>
        <dbReference type="Proteomes" id="UP000582837"/>
    </source>
</evidence>
<organism evidence="1 2">
    <name type="scientific">Longimicrobium terrae</name>
    <dbReference type="NCBI Taxonomy" id="1639882"/>
    <lineage>
        <taxon>Bacteria</taxon>
        <taxon>Pseudomonadati</taxon>
        <taxon>Gemmatimonadota</taxon>
        <taxon>Longimicrobiia</taxon>
        <taxon>Longimicrobiales</taxon>
        <taxon>Longimicrobiaceae</taxon>
        <taxon>Longimicrobium</taxon>
    </lineage>
</organism>
<sequence>MRAVATGNQGGQTIACVIVCPIPYSLFPIPSFLAGAR</sequence>
<accession>A0A841H4I6</accession>
<reference evidence="1 2" key="1">
    <citation type="submission" date="2020-08" db="EMBL/GenBank/DDBJ databases">
        <title>Genomic Encyclopedia of Type Strains, Phase IV (KMG-IV): sequencing the most valuable type-strain genomes for metagenomic binning, comparative biology and taxonomic classification.</title>
        <authorList>
            <person name="Goeker M."/>
        </authorList>
    </citation>
    <scope>NUCLEOTIDE SEQUENCE [LARGE SCALE GENOMIC DNA]</scope>
    <source>
        <strain evidence="1 2">DSM 29007</strain>
    </source>
</reference>
<dbReference type="AlphaFoldDB" id="A0A841H4I6"/>
<dbReference type="EMBL" id="JACHIA010000019">
    <property type="protein sequence ID" value="MBB6072862.1"/>
    <property type="molecule type" value="Genomic_DNA"/>
</dbReference>
<dbReference type="Proteomes" id="UP000582837">
    <property type="component" value="Unassembled WGS sequence"/>
</dbReference>
<proteinExistence type="predicted"/>
<comment type="caution">
    <text evidence="1">The sequence shown here is derived from an EMBL/GenBank/DDBJ whole genome shotgun (WGS) entry which is preliminary data.</text>
</comment>
<protein>
    <submittedName>
        <fullName evidence="1">Uncharacterized protein</fullName>
    </submittedName>
</protein>
<evidence type="ECO:0000313" key="1">
    <source>
        <dbReference type="EMBL" id="MBB6072862.1"/>
    </source>
</evidence>
<gene>
    <name evidence="1" type="ORF">HNQ61_004528</name>
</gene>